<keyword evidence="3 9" id="KW-0812">Transmembrane</keyword>
<protein>
    <recommendedName>
        <fullName evidence="6">lysoplasmalogenase</fullName>
        <ecNumber evidence="6">3.3.2.2</ecNumber>
    </recommendedName>
</protein>
<accession>A0AAV2PMJ8</accession>
<keyword evidence="4 9" id="KW-1133">Transmembrane helix</keyword>
<organism evidence="10 11">
    <name type="scientific">Meganyctiphanes norvegica</name>
    <name type="common">Northern krill</name>
    <name type="synonym">Thysanopoda norvegica</name>
    <dbReference type="NCBI Taxonomy" id="48144"/>
    <lineage>
        <taxon>Eukaryota</taxon>
        <taxon>Metazoa</taxon>
        <taxon>Ecdysozoa</taxon>
        <taxon>Arthropoda</taxon>
        <taxon>Crustacea</taxon>
        <taxon>Multicrustacea</taxon>
        <taxon>Malacostraca</taxon>
        <taxon>Eumalacostraca</taxon>
        <taxon>Eucarida</taxon>
        <taxon>Euphausiacea</taxon>
        <taxon>Euphausiidae</taxon>
        <taxon>Meganyctiphanes</taxon>
    </lineage>
</organism>
<feature type="transmembrane region" description="Helical" evidence="9">
    <location>
        <begin position="117"/>
        <end position="135"/>
    </location>
</feature>
<feature type="transmembrane region" description="Helical" evidence="9">
    <location>
        <begin position="94"/>
        <end position="112"/>
    </location>
</feature>
<keyword evidence="5 9" id="KW-0472">Membrane</keyword>
<evidence type="ECO:0000256" key="6">
    <source>
        <dbReference type="ARBA" id="ARBA00035673"/>
    </source>
</evidence>
<evidence type="ECO:0000256" key="3">
    <source>
        <dbReference type="ARBA" id="ARBA00022692"/>
    </source>
</evidence>
<comment type="subcellular location">
    <subcellularLocation>
        <location evidence="1">Membrane</location>
        <topology evidence="1">Multi-pass membrane protein</topology>
    </subcellularLocation>
</comment>
<comment type="catalytic activity">
    <reaction evidence="7">
        <text>a 1-O-(1Z-alkenyl)-sn-glycero-3-phosphoethanolamine + H2O = a 2,3-saturated aldehyde + sn-glycero-3-phosphoethanolamine</text>
        <dbReference type="Rhea" id="RHEA:16905"/>
        <dbReference type="ChEBI" id="CHEBI:15377"/>
        <dbReference type="ChEBI" id="CHEBI:73359"/>
        <dbReference type="ChEBI" id="CHEBI:77288"/>
        <dbReference type="ChEBI" id="CHEBI:143890"/>
        <dbReference type="EC" id="3.3.2.2"/>
    </reaction>
</comment>
<dbReference type="EC" id="3.3.2.2" evidence="6"/>
<gene>
    <name evidence="10" type="ORF">MNOR_LOCUS1174</name>
</gene>
<comment type="catalytic activity">
    <reaction evidence="8">
        <text>a 1-O-(1Z-alkenyl)-sn-glycero-3-phosphocholine + H2O = a 2,3-saturated aldehyde + sn-glycerol 3-phosphocholine</text>
        <dbReference type="Rhea" id="RHEA:22544"/>
        <dbReference type="ChEBI" id="CHEBI:15377"/>
        <dbReference type="ChEBI" id="CHEBI:16870"/>
        <dbReference type="ChEBI" id="CHEBI:73359"/>
        <dbReference type="ChEBI" id="CHEBI:77287"/>
        <dbReference type="EC" id="3.3.2.2"/>
    </reaction>
</comment>
<sequence length="230" mass="25958">MENKNRHLSEFYPFVGLVLISFVFHVPYEIPSVTIAIIKCLPILWLLLILLHVRLLHSKQETPEKLQERRILIISLIFSLIGDFTLVWKDYFIPGALSFAMAQVLMVCAFGFRHINWTIGMVLYTLAALGLSVILRGAPNMAMQAVVLFYTLLLVTMLWRSIDRALALQVTAETPRWYVWAPVVGSVLFVISDSAIGIFLFVVTVPHIVSQSIIIATYYTAQAFIVCGSL</sequence>
<dbReference type="GO" id="GO:0016020">
    <property type="term" value="C:membrane"/>
    <property type="evidence" value="ECO:0007669"/>
    <property type="project" value="UniProtKB-SubCell"/>
</dbReference>
<comment type="similarity">
    <text evidence="2">Belongs to the TMEM86 family.</text>
</comment>
<evidence type="ECO:0000256" key="2">
    <source>
        <dbReference type="ARBA" id="ARBA00007375"/>
    </source>
</evidence>
<feature type="transmembrane region" description="Helical" evidence="9">
    <location>
        <begin position="12"/>
        <end position="28"/>
    </location>
</feature>
<evidence type="ECO:0000256" key="7">
    <source>
        <dbReference type="ARBA" id="ARBA00049458"/>
    </source>
</evidence>
<evidence type="ECO:0000256" key="8">
    <source>
        <dbReference type="ARBA" id="ARBA00049560"/>
    </source>
</evidence>
<feature type="transmembrane region" description="Helical" evidence="9">
    <location>
        <begin position="179"/>
        <end position="202"/>
    </location>
</feature>
<feature type="transmembrane region" description="Helical" evidence="9">
    <location>
        <begin position="34"/>
        <end position="51"/>
    </location>
</feature>
<evidence type="ECO:0000256" key="1">
    <source>
        <dbReference type="ARBA" id="ARBA00004141"/>
    </source>
</evidence>
<reference evidence="10 11" key="1">
    <citation type="submission" date="2024-05" db="EMBL/GenBank/DDBJ databases">
        <authorList>
            <person name="Wallberg A."/>
        </authorList>
    </citation>
    <scope>NUCLEOTIDE SEQUENCE [LARGE SCALE GENOMIC DNA]</scope>
</reference>
<dbReference type="GO" id="GO:0047408">
    <property type="term" value="F:alkenylglycerophosphocholine hydrolase activity"/>
    <property type="evidence" value="ECO:0007669"/>
    <property type="project" value="UniProtKB-EC"/>
</dbReference>
<dbReference type="AlphaFoldDB" id="A0AAV2PMJ8"/>
<evidence type="ECO:0000313" key="10">
    <source>
        <dbReference type="EMBL" id="CAL4060246.1"/>
    </source>
</evidence>
<dbReference type="InterPro" id="IPR012506">
    <property type="entry name" value="TMEM86B-like"/>
</dbReference>
<evidence type="ECO:0000313" key="11">
    <source>
        <dbReference type="Proteomes" id="UP001497623"/>
    </source>
</evidence>
<proteinExistence type="inferred from homology"/>
<feature type="transmembrane region" description="Helical" evidence="9">
    <location>
        <begin position="208"/>
        <end position="227"/>
    </location>
</feature>
<dbReference type="Pfam" id="PF07947">
    <property type="entry name" value="YhhN"/>
    <property type="match status" value="1"/>
</dbReference>
<keyword evidence="11" id="KW-1185">Reference proteome</keyword>
<comment type="caution">
    <text evidence="10">The sequence shown here is derived from an EMBL/GenBank/DDBJ whole genome shotgun (WGS) entry which is preliminary data.</text>
</comment>
<dbReference type="PANTHER" id="PTHR31885:SF6">
    <property type="entry name" value="GH04784P"/>
    <property type="match status" value="1"/>
</dbReference>
<evidence type="ECO:0000256" key="4">
    <source>
        <dbReference type="ARBA" id="ARBA00022989"/>
    </source>
</evidence>
<dbReference type="PANTHER" id="PTHR31885">
    <property type="entry name" value="GH04784P"/>
    <property type="match status" value="1"/>
</dbReference>
<feature type="transmembrane region" description="Helical" evidence="9">
    <location>
        <begin position="71"/>
        <end position="88"/>
    </location>
</feature>
<name>A0AAV2PMJ8_MEGNR</name>
<dbReference type="EMBL" id="CAXKWB010000297">
    <property type="protein sequence ID" value="CAL4060246.1"/>
    <property type="molecule type" value="Genomic_DNA"/>
</dbReference>
<dbReference type="Proteomes" id="UP001497623">
    <property type="component" value="Unassembled WGS sequence"/>
</dbReference>
<evidence type="ECO:0000256" key="9">
    <source>
        <dbReference type="SAM" id="Phobius"/>
    </source>
</evidence>
<evidence type="ECO:0000256" key="5">
    <source>
        <dbReference type="ARBA" id="ARBA00023136"/>
    </source>
</evidence>
<feature type="transmembrane region" description="Helical" evidence="9">
    <location>
        <begin position="141"/>
        <end position="159"/>
    </location>
</feature>